<proteinExistence type="predicted"/>
<evidence type="ECO:0000313" key="3">
    <source>
        <dbReference type="Proteomes" id="UP000000771"/>
    </source>
</evidence>
<name>C7M3C9_ACIFD</name>
<evidence type="ECO:0000313" key="2">
    <source>
        <dbReference type="EMBL" id="ACU53523.1"/>
    </source>
</evidence>
<dbReference type="AlphaFoldDB" id="C7M3C9"/>
<accession>C7M3C9</accession>
<keyword evidence="3" id="KW-1185">Reference proteome</keyword>
<feature type="region of interest" description="Disordered" evidence="1">
    <location>
        <begin position="148"/>
        <end position="183"/>
    </location>
</feature>
<reference evidence="2 3" key="1">
    <citation type="journal article" date="2009" name="Stand. Genomic Sci.">
        <title>Complete genome sequence of Acidimicrobium ferrooxidans type strain (ICP).</title>
        <authorList>
            <person name="Clum A."/>
            <person name="Nolan M."/>
            <person name="Lang E."/>
            <person name="Glavina Del Rio T."/>
            <person name="Tice H."/>
            <person name="Copeland A."/>
            <person name="Cheng J.F."/>
            <person name="Lucas S."/>
            <person name="Chen F."/>
            <person name="Bruce D."/>
            <person name="Goodwin L."/>
            <person name="Pitluck S."/>
            <person name="Ivanova N."/>
            <person name="Mavrommatis K."/>
            <person name="Mikhailova N."/>
            <person name="Pati A."/>
            <person name="Chen A."/>
            <person name="Palaniappan K."/>
            <person name="Goker M."/>
            <person name="Spring S."/>
            <person name="Land M."/>
            <person name="Hauser L."/>
            <person name="Chang Y.J."/>
            <person name="Jeffries C.C."/>
            <person name="Chain P."/>
            <person name="Bristow J."/>
            <person name="Eisen J.A."/>
            <person name="Markowitz V."/>
            <person name="Hugenholtz P."/>
            <person name="Kyrpides N.C."/>
            <person name="Klenk H.P."/>
            <person name="Lapidus A."/>
        </authorList>
    </citation>
    <scope>NUCLEOTIDE SEQUENCE [LARGE SCALE GENOMIC DNA]</scope>
    <source>
        <strain evidence="3">DSM 10331 / JCM 15462 / NBRC 103882 / ICP</strain>
    </source>
</reference>
<dbReference type="EMBL" id="CP001631">
    <property type="protein sequence ID" value="ACU53523.1"/>
    <property type="molecule type" value="Genomic_DNA"/>
</dbReference>
<evidence type="ECO:0000256" key="1">
    <source>
        <dbReference type="SAM" id="MobiDB-lite"/>
    </source>
</evidence>
<gene>
    <name evidence="2" type="ordered locus">Afer_0569</name>
</gene>
<dbReference type="Proteomes" id="UP000000771">
    <property type="component" value="Chromosome"/>
</dbReference>
<feature type="compositionally biased region" description="Basic and acidic residues" evidence="1">
    <location>
        <begin position="166"/>
        <end position="183"/>
    </location>
</feature>
<sequence>MRAENRRWPSCVRRDAIEQYLAVTDISDPREAVNELLAMLLRRSEMRRSRSSLELPSRWRETWLRAYAAVAVATDLGADASIDAVITASMEWQALIDAVGPERLTRAVRDEFANLMLDRERCQAPECHDLWHECERRKRAWLELARTEDGATTTPELGEGPAGATPRDDEGSKSEGRARPDTRALQRWLAAKKAWASAWDSALRAL</sequence>
<organism evidence="2 3">
    <name type="scientific">Acidimicrobium ferrooxidans (strain DSM 10331 / JCM 15462 / NBRC 103882 / ICP)</name>
    <dbReference type="NCBI Taxonomy" id="525909"/>
    <lineage>
        <taxon>Bacteria</taxon>
        <taxon>Bacillati</taxon>
        <taxon>Actinomycetota</taxon>
        <taxon>Acidimicrobiia</taxon>
        <taxon>Acidimicrobiales</taxon>
        <taxon>Acidimicrobiaceae</taxon>
        <taxon>Acidimicrobium</taxon>
    </lineage>
</organism>
<dbReference type="HOGENOM" id="CLU_1329572_0_0_11"/>
<protein>
    <submittedName>
        <fullName evidence="2">Uncharacterized protein</fullName>
    </submittedName>
</protein>
<dbReference type="KEGG" id="afo:Afer_0569"/>